<sequence length="186" mass="21984">MGRKPLAERLAGPEGDELKKSRERGVQVKNRDKPRRFPERWSAEEHEQFVEGVRQLGKGEYRQIAAQFVKTRTYQQVRDHAKHHYKTKGQSASGPKYEKFKWKPEEHKMFLEGVQELGKGKWTQISTDYVKTKTPQQVTSHAVKYYKKRKEPFSDREARKKELEARKRELDIKNARDVAESLVSMR</sequence>
<dbReference type="Pfam" id="PF00249">
    <property type="entry name" value="Myb_DNA-binding"/>
    <property type="match status" value="2"/>
</dbReference>
<reference evidence="10 11" key="1">
    <citation type="submission" date="2024-03" db="EMBL/GenBank/DDBJ databases">
        <title>Complete genome sequence of the green alga Chloropicon roscoffensis RCC1871.</title>
        <authorList>
            <person name="Lemieux C."/>
            <person name="Pombert J.-F."/>
            <person name="Otis C."/>
            <person name="Turmel M."/>
        </authorList>
    </citation>
    <scope>NUCLEOTIDE SEQUENCE [LARGE SCALE GENOMIC DNA]</scope>
    <source>
        <strain evidence="10 11">RCC1871</strain>
    </source>
</reference>
<dbReference type="EMBL" id="CP151501">
    <property type="protein sequence ID" value="WZN58695.1"/>
    <property type="molecule type" value="Genomic_DNA"/>
</dbReference>
<feature type="domain" description="Myb-like" evidence="7">
    <location>
        <begin position="33"/>
        <end position="85"/>
    </location>
</feature>
<dbReference type="SMART" id="SM00717">
    <property type="entry name" value="SANT"/>
    <property type="match status" value="2"/>
</dbReference>
<protein>
    <submittedName>
        <fullName evidence="10">Uncharacterized protein</fullName>
    </submittedName>
</protein>
<evidence type="ECO:0000256" key="2">
    <source>
        <dbReference type="ARBA" id="ARBA00023125"/>
    </source>
</evidence>
<keyword evidence="5" id="KW-0175">Coiled coil</keyword>
<dbReference type="InterPro" id="IPR009057">
    <property type="entry name" value="Homeodomain-like_sf"/>
</dbReference>
<dbReference type="InterPro" id="IPR017884">
    <property type="entry name" value="SANT_dom"/>
</dbReference>
<dbReference type="GO" id="GO:0006355">
    <property type="term" value="P:regulation of DNA-templated transcription"/>
    <property type="evidence" value="ECO:0007669"/>
    <property type="project" value="UniProtKB-ARBA"/>
</dbReference>
<feature type="domain" description="SANT" evidence="8">
    <location>
        <begin position="97"/>
        <end position="150"/>
    </location>
</feature>
<dbReference type="InterPro" id="IPR017930">
    <property type="entry name" value="Myb_dom"/>
</dbReference>
<feature type="coiled-coil region" evidence="5">
    <location>
        <begin position="153"/>
        <end position="180"/>
    </location>
</feature>
<dbReference type="CDD" id="cd00167">
    <property type="entry name" value="SANT"/>
    <property type="match status" value="2"/>
</dbReference>
<evidence type="ECO:0000313" key="10">
    <source>
        <dbReference type="EMBL" id="WZN58695.1"/>
    </source>
</evidence>
<evidence type="ECO:0000256" key="6">
    <source>
        <dbReference type="SAM" id="MobiDB-lite"/>
    </source>
</evidence>
<evidence type="ECO:0000256" key="1">
    <source>
        <dbReference type="ARBA" id="ARBA00023015"/>
    </source>
</evidence>
<dbReference type="Proteomes" id="UP001472866">
    <property type="component" value="Chromosome 01"/>
</dbReference>
<evidence type="ECO:0000256" key="5">
    <source>
        <dbReference type="SAM" id="Coils"/>
    </source>
</evidence>
<gene>
    <name evidence="10" type="ORF">HKI87_01g02190</name>
</gene>
<dbReference type="PROSITE" id="PS50090">
    <property type="entry name" value="MYB_LIKE"/>
    <property type="match status" value="2"/>
</dbReference>
<dbReference type="Gene3D" id="1.10.10.60">
    <property type="entry name" value="Homeodomain-like"/>
    <property type="match status" value="2"/>
</dbReference>
<dbReference type="InterPro" id="IPR052245">
    <property type="entry name" value="Plant_Stress_Dev_TF"/>
</dbReference>
<feature type="domain" description="Myb-like" evidence="7">
    <location>
        <begin position="94"/>
        <end position="146"/>
    </location>
</feature>
<dbReference type="GO" id="GO:0003677">
    <property type="term" value="F:DNA binding"/>
    <property type="evidence" value="ECO:0007669"/>
    <property type="project" value="UniProtKB-KW"/>
</dbReference>
<feature type="compositionally biased region" description="Basic and acidic residues" evidence="6">
    <location>
        <begin position="16"/>
        <end position="44"/>
    </location>
</feature>
<dbReference type="SUPFAM" id="SSF46689">
    <property type="entry name" value="Homeodomain-like"/>
    <property type="match status" value="2"/>
</dbReference>
<evidence type="ECO:0000256" key="4">
    <source>
        <dbReference type="ARBA" id="ARBA00023242"/>
    </source>
</evidence>
<dbReference type="NCBIfam" id="TIGR01557">
    <property type="entry name" value="myb_SHAQKYF"/>
    <property type="match status" value="2"/>
</dbReference>
<dbReference type="PANTHER" id="PTHR44191:SF62">
    <property type="entry name" value="OS04G0341900 PROTEIN"/>
    <property type="match status" value="1"/>
</dbReference>
<organism evidence="10 11">
    <name type="scientific">Chloropicon roscoffensis</name>
    <dbReference type="NCBI Taxonomy" id="1461544"/>
    <lineage>
        <taxon>Eukaryota</taxon>
        <taxon>Viridiplantae</taxon>
        <taxon>Chlorophyta</taxon>
        <taxon>Chloropicophyceae</taxon>
        <taxon>Chloropicales</taxon>
        <taxon>Chloropicaceae</taxon>
        <taxon>Chloropicon</taxon>
    </lineage>
</organism>
<name>A0AAX4NXR4_9CHLO</name>
<evidence type="ECO:0000256" key="3">
    <source>
        <dbReference type="ARBA" id="ARBA00023163"/>
    </source>
</evidence>
<keyword evidence="3" id="KW-0804">Transcription</keyword>
<dbReference type="PROSITE" id="PS51293">
    <property type="entry name" value="SANT"/>
    <property type="match status" value="2"/>
</dbReference>
<feature type="domain" description="SANT" evidence="8">
    <location>
        <begin position="36"/>
        <end position="89"/>
    </location>
</feature>
<dbReference type="InterPro" id="IPR001005">
    <property type="entry name" value="SANT/Myb"/>
</dbReference>
<dbReference type="PANTHER" id="PTHR44191">
    <property type="entry name" value="TRANSCRIPTION FACTOR KUA1"/>
    <property type="match status" value="1"/>
</dbReference>
<evidence type="ECO:0000313" key="11">
    <source>
        <dbReference type="Proteomes" id="UP001472866"/>
    </source>
</evidence>
<feature type="domain" description="HTH myb-type" evidence="9">
    <location>
        <begin position="40"/>
        <end position="89"/>
    </location>
</feature>
<evidence type="ECO:0000259" key="8">
    <source>
        <dbReference type="PROSITE" id="PS51293"/>
    </source>
</evidence>
<keyword evidence="4" id="KW-0539">Nucleus</keyword>
<dbReference type="AlphaFoldDB" id="A0AAX4NXR4"/>
<evidence type="ECO:0000259" key="9">
    <source>
        <dbReference type="PROSITE" id="PS51294"/>
    </source>
</evidence>
<keyword evidence="11" id="KW-1185">Reference proteome</keyword>
<keyword evidence="1" id="KW-0805">Transcription regulation</keyword>
<feature type="domain" description="HTH myb-type" evidence="9">
    <location>
        <begin position="101"/>
        <end position="150"/>
    </location>
</feature>
<feature type="region of interest" description="Disordered" evidence="6">
    <location>
        <begin position="1"/>
        <end position="44"/>
    </location>
</feature>
<dbReference type="InterPro" id="IPR006447">
    <property type="entry name" value="Myb_dom_plants"/>
</dbReference>
<proteinExistence type="predicted"/>
<evidence type="ECO:0000259" key="7">
    <source>
        <dbReference type="PROSITE" id="PS50090"/>
    </source>
</evidence>
<accession>A0AAX4NXR4</accession>
<keyword evidence="2" id="KW-0238">DNA-binding</keyword>
<dbReference type="PROSITE" id="PS51294">
    <property type="entry name" value="HTH_MYB"/>
    <property type="match status" value="2"/>
</dbReference>